<feature type="binding site" evidence="14">
    <location>
        <position position="59"/>
    </location>
    <ligand>
        <name>ATP</name>
        <dbReference type="ChEBI" id="CHEBI:30616"/>
    </ligand>
</feature>
<dbReference type="InterPro" id="IPR010923">
    <property type="entry name" value="T(6)A37_SUA5"/>
</dbReference>
<feature type="binding site" evidence="14">
    <location>
        <position position="118"/>
    </location>
    <ligand>
        <name>ATP</name>
        <dbReference type="ChEBI" id="CHEBI:30616"/>
    </ligand>
</feature>
<dbReference type="RefSeq" id="WP_027295166.1">
    <property type="nucleotide sequence ID" value="NZ_QGQD01000050.1"/>
</dbReference>
<keyword evidence="17" id="KW-1185">Reference proteome</keyword>
<feature type="binding site" evidence="14">
    <location>
        <position position="68"/>
    </location>
    <ligand>
        <name>L-threonine</name>
        <dbReference type="ChEBI" id="CHEBI:57926"/>
    </ligand>
</feature>
<feature type="binding site" evidence="14">
    <location>
        <position position="122"/>
    </location>
    <ligand>
        <name>L-threonine</name>
        <dbReference type="ChEBI" id="CHEBI:57926"/>
    </ligand>
</feature>
<dbReference type="STRING" id="180332.GCA_000797495_00138"/>
<dbReference type="Gene3D" id="3.40.50.11030">
    <property type="entry name" value="Threonylcarbamoyl-AMP synthase, C-terminal domain"/>
    <property type="match status" value="1"/>
</dbReference>
<evidence type="ECO:0000256" key="13">
    <source>
        <dbReference type="PIRNR" id="PIRNR004930"/>
    </source>
</evidence>
<keyword evidence="7 13" id="KW-0819">tRNA processing</keyword>
<dbReference type="GO" id="GO:0061710">
    <property type="term" value="F:L-threonylcarbamoyladenylate synthase"/>
    <property type="evidence" value="ECO:0007669"/>
    <property type="project" value="UniProtKB-EC"/>
</dbReference>
<name>A0A4U8Q746_9FIRM</name>
<feature type="binding site" evidence="14">
    <location>
        <position position="152"/>
    </location>
    <ligand>
        <name>ATP</name>
        <dbReference type="ChEBI" id="CHEBI:30616"/>
    </ligand>
</feature>
<feature type="binding site" evidence="14">
    <location>
        <position position="142"/>
    </location>
    <ligand>
        <name>L-threonine</name>
        <dbReference type="ChEBI" id="CHEBI:57926"/>
    </ligand>
</feature>
<dbReference type="PANTHER" id="PTHR17490">
    <property type="entry name" value="SUA5"/>
    <property type="match status" value="1"/>
</dbReference>
<keyword evidence="6 13" id="KW-0808">Transferase</keyword>
<keyword evidence="9 13" id="KW-0547">Nucleotide-binding</keyword>
<evidence type="ECO:0000256" key="14">
    <source>
        <dbReference type="PIRSR" id="PIRSR004930-1"/>
    </source>
</evidence>
<evidence type="ECO:0000256" key="11">
    <source>
        <dbReference type="ARBA" id="ARBA00029774"/>
    </source>
</evidence>
<dbReference type="SUPFAM" id="SSF55821">
    <property type="entry name" value="YrdC/RibB"/>
    <property type="match status" value="1"/>
</dbReference>
<evidence type="ECO:0000256" key="5">
    <source>
        <dbReference type="ARBA" id="ARBA00022490"/>
    </source>
</evidence>
<accession>A0A4U8Q746</accession>
<dbReference type="InterPro" id="IPR006070">
    <property type="entry name" value="Sua5-like_dom"/>
</dbReference>
<dbReference type="FunFam" id="3.90.870.10:FF:000009">
    <property type="entry name" value="Threonylcarbamoyl-AMP synthase, putative"/>
    <property type="match status" value="1"/>
</dbReference>
<dbReference type="PANTHER" id="PTHR17490:SF16">
    <property type="entry name" value="THREONYLCARBAMOYL-AMP SYNTHASE"/>
    <property type="match status" value="1"/>
</dbReference>
<evidence type="ECO:0000256" key="3">
    <source>
        <dbReference type="ARBA" id="ARBA00012584"/>
    </source>
</evidence>
<reference evidence="16 17" key="1">
    <citation type="journal article" date="2019" name="Anaerobe">
        <title>Detection of Robinsoniella peoriensis in multiple bone samples of a trauma patient.</title>
        <authorList>
            <person name="Schrottner P."/>
            <person name="Hartwich K."/>
            <person name="Bunk B."/>
            <person name="Schober I."/>
            <person name="Helbig S."/>
            <person name="Rudolph W.W."/>
            <person name="Gunzer F."/>
        </authorList>
    </citation>
    <scope>NUCLEOTIDE SEQUENCE [LARGE SCALE GENOMIC DNA]</scope>
    <source>
        <strain evidence="16 17">DSM 106044</strain>
    </source>
</reference>
<evidence type="ECO:0000256" key="2">
    <source>
        <dbReference type="ARBA" id="ARBA00007663"/>
    </source>
</evidence>
<gene>
    <name evidence="16" type="primary">rimN</name>
    <name evidence="16" type="ORF">DSM106044_02439</name>
</gene>
<dbReference type="GO" id="GO:0008033">
    <property type="term" value="P:tRNA processing"/>
    <property type="evidence" value="ECO:0007669"/>
    <property type="project" value="UniProtKB-KW"/>
</dbReference>
<dbReference type="GO" id="GO:0006450">
    <property type="term" value="P:regulation of translational fidelity"/>
    <property type="evidence" value="ECO:0007669"/>
    <property type="project" value="TreeGrafter"/>
</dbReference>
<evidence type="ECO:0000256" key="12">
    <source>
        <dbReference type="ARBA" id="ARBA00048366"/>
    </source>
</evidence>
<keyword evidence="10 13" id="KW-0067">ATP-binding</keyword>
<dbReference type="NCBIfam" id="TIGR00057">
    <property type="entry name" value="L-threonylcarbamoyladenylate synthase"/>
    <property type="match status" value="1"/>
</dbReference>
<protein>
    <recommendedName>
        <fullName evidence="4 13">Threonylcarbamoyl-AMP synthase</fullName>
        <shortName evidence="13">TC-AMP synthase</shortName>
        <ecNumber evidence="3 13">2.7.7.87</ecNumber>
    </recommendedName>
    <alternativeName>
        <fullName evidence="11 13">L-threonylcarbamoyladenylate synthase</fullName>
    </alternativeName>
</protein>
<dbReference type="InterPro" id="IPR005145">
    <property type="entry name" value="Sua5_C"/>
</dbReference>
<feature type="binding site" evidence="14">
    <location>
        <position position="63"/>
    </location>
    <ligand>
        <name>ATP</name>
        <dbReference type="ChEBI" id="CHEBI:30616"/>
    </ligand>
</feature>
<keyword evidence="8 13" id="KW-0548">Nucleotidyltransferase</keyword>
<dbReference type="EMBL" id="QGQD01000050">
    <property type="protein sequence ID" value="TLD00691.1"/>
    <property type="molecule type" value="Genomic_DNA"/>
</dbReference>
<evidence type="ECO:0000256" key="1">
    <source>
        <dbReference type="ARBA" id="ARBA00004496"/>
    </source>
</evidence>
<feature type="binding site" evidence="14">
    <location>
        <position position="237"/>
    </location>
    <ligand>
        <name>ATP</name>
        <dbReference type="ChEBI" id="CHEBI:30616"/>
    </ligand>
</feature>
<dbReference type="EC" id="2.7.7.87" evidence="3 13"/>
<dbReference type="Pfam" id="PF01300">
    <property type="entry name" value="Sua5_yciO_yrdC"/>
    <property type="match status" value="1"/>
</dbReference>
<evidence type="ECO:0000313" key="17">
    <source>
        <dbReference type="Proteomes" id="UP000306509"/>
    </source>
</evidence>
<comment type="subcellular location">
    <subcellularLocation>
        <location evidence="1 13">Cytoplasm</location>
    </subcellularLocation>
</comment>
<comment type="catalytic activity">
    <reaction evidence="12 13">
        <text>L-threonine + hydrogencarbonate + ATP = L-threonylcarbamoyladenylate + diphosphate + H2O</text>
        <dbReference type="Rhea" id="RHEA:36407"/>
        <dbReference type="ChEBI" id="CHEBI:15377"/>
        <dbReference type="ChEBI" id="CHEBI:17544"/>
        <dbReference type="ChEBI" id="CHEBI:30616"/>
        <dbReference type="ChEBI" id="CHEBI:33019"/>
        <dbReference type="ChEBI" id="CHEBI:57926"/>
        <dbReference type="ChEBI" id="CHEBI:73682"/>
        <dbReference type="EC" id="2.7.7.87"/>
    </reaction>
</comment>
<comment type="caution">
    <text evidence="16">The sequence shown here is derived from an EMBL/GenBank/DDBJ whole genome shotgun (WGS) entry which is preliminary data.</text>
</comment>
<dbReference type="Pfam" id="PF03481">
    <property type="entry name" value="Sua5_C"/>
    <property type="match status" value="1"/>
</dbReference>
<evidence type="ECO:0000256" key="9">
    <source>
        <dbReference type="ARBA" id="ARBA00022741"/>
    </source>
</evidence>
<evidence type="ECO:0000313" key="16">
    <source>
        <dbReference type="EMBL" id="TLD00691.1"/>
    </source>
</evidence>
<feature type="domain" description="YrdC-like" evidence="15">
    <location>
        <begin position="14"/>
        <end position="200"/>
    </location>
</feature>
<evidence type="ECO:0000256" key="10">
    <source>
        <dbReference type="ARBA" id="ARBA00022840"/>
    </source>
</evidence>
<comment type="similarity">
    <text evidence="2 13">Belongs to the SUA5 family.</text>
</comment>
<dbReference type="GO" id="GO:0003725">
    <property type="term" value="F:double-stranded RNA binding"/>
    <property type="evidence" value="ECO:0007669"/>
    <property type="project" value="UniProtKB-UniRule"/>
</dbReference>
<dbReference type="GO" id="GO:0000049">
    <property type="term" value="F:tRNA binding"/>
    <property type="evidence" value="ECO:0007669"/>
    <property type="project" value="TreeGrafter"/>
</dbReference>
<comment type="function">
    <text evidence="13">Required for the formation of a threonylcarbamoyl group on adenosine at position 37 (t(6)A37) in tRNAs that read codons beginning with adenine.</text>
</comment>
<dbReference type="PROSITE" id="PS51163">
    <property type="entry name" value="YRDC"/>
    <property type="match status" value="1"/>
</dbReference>
<evidence type="ECO:0000259" key="15">
    <source>
        <dbReference type="PROSITE" id="PS51163"/>
    </source>
</evidence>
<dbReference type="GO" id="GO:0005524">
    <property type="term" value="F:ATP binding"/>
    <property type="evidence" value="ECO:0007669"/>
    <property type="project" value="UniProtKB-UniRule"/>
</dbReference>
<feature type="binding site" evidence="14">
    <location>
        <position position="182"/>
    </location>
    <ligand>
        <name>L-threonine</name>
        <dbReference type="ChEBI" id="CHEBI:57926"/>
    </ligand>
</feature>
<evidence type="ECO:0000256" key="7">
    <source>
        <dbReference type="ARBA" id="ARBA00022694"/>
    </source>
</evidence>
<feature type="binding site" evidence="14">
    <location>
        <position position="144"/>
    </location>
    <ligand>
        <name>ATP</name>
        <dbReference type="ChEBI" id="CHEBI:30616"/>
    </ligand>
</feature>
<proteinExistence type="inferred from homology"/>
<dbReference type="PIRSF" id="PIRSF004930">
    <property type="entry name" value="Tln_factor_SUA5"/>
    <property type="match status" value="1"/>
</dbReference>
<dbReference type="AlphaFoldDB" id="A0A4U8Q746"/>
<sequence length="348" mass="37340">MDTIIEVMDQQLNDESIRKAGEILKNGGLVAFPTETVYGLGANALDERAAAKIYEAKGRPSDNPLIVHIAEMADLYGIAAEVPEKAVALAKAFWPGPLTMIFKKNDKVPYGTTGGLDTVAVRMPRHELACALIRAGGGYIAAPSANTSGRPSPTKAGHVKEDLSGKIDMIIDGGSVGIGLESTIVDLSEETPMILRPGYINREMLEEVIGPVKVDRALLKDDASIHPKAPGMKYKHYAPKANLVILEGEEQNVISKINELIQQEIQCGGSPGVIASDETAGAYTGGMVKSIGTRSDELSIAQNLYGILREFDELEVTQIFSEAFETPKMGQAIMNRLMKAAGHQIIKV</sequence>
<dbReference type="InterPro" id="IPR038385">
    <property type="entry name" value="Sua5/YwlC_C"/>
</dbReference>
<dbReference type="GO" id="GO:0005737">
    <property type="term" value="C:cytoplasm"/>
    <property type="evidence" value="ECO:0007669"/>
    <property type="project" value="UniProtKB-SubCell"/>
</dbReference>
<organism evidence="16 17">
    <name type="scientific">Robinsoniella peoriensis</name>
    <dbReference type="NCBI Taxonomy" id="180332"/>
    <lineage>
        <taxon>Bacteria</taxon>
        <taxon>Bacillati</taxon>
        <taxon>Bacillota</taxon>
        <taxon>Clostridia</taxon>
        <taxon>Lachnospirales</taxon>
        <taxon>Lachnospiraceae</taxon>
        <taxon>Robinsoniella</taxon>
    </lineage>
</organism>
<dbReference type="InterPro" id="IPR050156">
    <property type="entry name" value="TC-AMP_synthase_SUA5"/>
</dbReference>
<evidence type="ECO:0000256" key="6">
    <source>
        <dbReference type="ARBA" id="ARBA00022679"/>
    </source>
</evidence>
<dbReference type="Gene3D" id="3.90.870.10">
    <property type="entry name" value="DHBP synthase"/>
    <property type="match status" value="1"/>
</dbReference>
<dbReference type="InterPro" id="IPR017945">
    <property type="entry name" value="DHBP_synth_RibB-like_a/b_dom"/>
</dbReference>
<feature type="binding site" evidence="14">
    <location>
        <position position="196"/>
    </location>
    <ligand>
        <name>ATP</name>
        <dbReference type="ChEBI" id="CHEBI:30616"/>
    </ligand>
</feature>
<evidence type="ECO:0000256" key="8">
    <source>
        <dbReference type="ARBA" id="ARBA00022695"/>
    </source>
</evidence>
<keyword evidence="5 13" id="KW-0963">Cytoplasm</keyword>
<feature type="binding site" evidence="14">
    <location>
        <position position="36"/>
    </location>
    <ligand>
        <name>L-threonine</name>
        <dbReference type="ChEBI" id="CHEBI:57926"/>
    </ligand>
</feature>
<dbReference type="Proteomes" id="UP000306509">
    <property type="component" value="Unassembled WGS sequence"/>
</dbReference>
<evidence type="ECO:0000256" key="4">
    <source>
        <dbReference type="ARBA" id="ARBA00015492"/>
    </source>
</evidence>